<dbReference type="Proteomes" id="UP001549207">
    <property type="component" value="Unassembled WGS sequence"/>
</dbReference>
<protein>
    <submittedName>
        <fullName evidence="1">Uncharacterized protein</fullName>
    </submittedName>
</protein>
<keyword evidence="2" id="KW-1185">Reference proteome</keyword>
<gene>
    <name evidence="1" type="ORF">ABIC98_001830</name>
</gene>
<sequence>MPPMGAKGAGFAVKRIYDPPADDDGYRVLVAISPLTRTDLKRCCPGPGSWRQAARVVP</sequence>
<dbReference type="EMBL" id="JBEPNJ010000005">
    <property type="protein sequence ID" value="MET3772193.1"/>
    <property type="molecule type" value="Genomic_DNA"/>
</dbReference>
<comment type="caution">
    <text evidence="1">The sequence shown here is derived from an EMBL/GenBank/DDBJ whole genome shotgun (WGS) entry which is preliminary data.</text>
</comment>
<reference evidence="1" key="1">
    <citation type="submission" date="2024-06" db="EMBL/GenBank/DDBJ databases">
        <title>Genomic Encyclopedia of Type Strains, Phase IV (KMG-IV): sequencing the most valuable type-strain genomes for metagenomic binning, comparative biology and taxonomic classification.</title>
        <authorList>
            <person name="Goeker M."/>
        </authorList>
    </citation>
    <scope>NUCLEOTIDE SEQUENCE</scope>
    <source>
        <strain evidence="1">SJCon</strain>
    </source>
</reference>
<evidence type="ECO:0000313" key="2">
    <source>
        <dbReference type="Proteomes" id="UP001549207"/>
    </source>
</evidence>
<organism evidence="1 2">
    <name type="scientific">Arthrobacter nitrophenolicus</name>
    <dbReference type="NCBI Taxonomy" id="683150"/>
    <lineage>
        <taxon>Bacteria</taxon>
        <taxon>Bacillati</taxon>
        <taxon>Actinomycetota</taxon>
        <taxon>Actinomycetes</taxon>
        <taxon>Micrococcales</taxon>
        <taxon>Micrococcaceae</taxon>
        <taxon>Arthrobacter</taxon>
    </lineage>
</organism>
<proteinExistence type="predicted"/>
<name>A0ACC6TEU7_9MICC</name>
<evidence type="ECO:0000313" key="1">
    <source>
        <dbReference type="EMBL" id="MET3772193.1"/>
    </source>
</evidence>
<accession>A0ACC6TEU7</accession>